<dbReference type="EMBL" id="JAUOEL010000003">
    <property type="protein sequence ID" value="MDO5974385.1"/>
    <property type="molecule type" value="Genomic_DNA"/>
</dbReference>
<sequence length="48" mass="5640">MKTKPELPVSEGLKVVKTDLKHIEKKLENKIQTTKIKFSLFRPKKPTY</sequence>
<name>A0ABT8WMJ6_9FLAO</name>
<reference evidence="1" key="1">
    <citation type="submission" date="2023-07" db="EMBL/GenBank/DDBJ databases">
        <title>Two novel species in the genus Flavivirga.</title>
        <authorList>
            <person name="Kwon K."/>
        </authorList>
    </citation>
    <scope>NUCLEOTIDE SEQUENCE</scope>
    <source>
        <strain evidence="1">KACC 14158</strain>
    </source>
</reference>
<proteinExistence type="predicted"/>
<accession>A0ABT8WMJ6</accession>
<dbReference type="RefSeq" id="WP_303301526.1">
    <property type="nucleotide sequence ID" value="NZ_BAABDA010000050.1"/>
</dbReference>
<evidence type="ECO:0000313" key="1">
    <source>
        <dbReference type="EMBL" id="MDO5974385.1"/>
    </source>
</evidence>
<keyword evidence="2" id="KW-1185">Reference proteome</keyword>
<protein>
    <submittedName>
        <fullName evidence="1">Uncharacterized protein</fullName>
    </submittedName>
</protein>
<evidence type="ECO:0000313" key="2">
    <source>
        <dbReference type="Proteomes" id="UP001176806"/>
    </source>
</evidence>
<comment type="caution">
    <text evidence="1">The sequence shown here is derived from an EMBL/GenBank/DDBJ whole genome shotgun (WGS) entry which is preliminary data.</text>
</comment>
<organism evidence="1 2">
    <name type="scientific">Flavivirga jejuensis</name>
    <dbReference type="NCBI Taxonomy" id="870487"/>
    <lineage>
        <taxon>Bacteria</taxon>
        <taxon>Pseudomonadati</taxon>
        <taxon>Bacteroidota</taxon>
        <taxon>Flavobacteriia</taxon>
        <taxon>Flavobacteriales</taxon>
        <taxon>Flavobacteriaceae</taxon>
        <taxon>Flavivirga</taxon>
    </lineage>
</organism>
<dbReference type="Proteomes" id="UP001176806">
    <property type="component" value="Unassembled WGS sequence"/>
</dbReference>
<gene>
    <name evidence="1" type="ORF">Q4Q40_09335</name>
</gene>